<dbReference type="GO" id="GO:0016020">
    <property type="term" value="C:membrane"/>
    <property type="evidence" value="ECO:0007669"/>
    <property type="project" value="InterPro"/>
</dbReference>
<evidence type="ECO:0000313" key="3">
    <source>
        <dbReference type="Proteomes" id="UP000062160"/>
    </source>
</evidence>
<evidence type="ECO:0000259" key="1">
    <source>
        <dbReference type="Pfam" id="PF09648"/>
    </source>
</evidence>
<proteinExistence type="predicted"/>
<dbReference type="RefSeq" id="WP_162780987.1">
    <property type="nucleotide sequence ID" value="NZ_DF977000.1"/>
</dbReference>
<name>A0A0U9HDL2_9FIRM</name>
<dbReference type="STRING" id="224999.GCA_001485475_00914"/>
<dbReference type="InterPro" id="IPR018604">
    <property type="entry name" value="YycI-like"/>
</dbReference>
<protein>
    <submittedName>
        <fullName evidence="2">Two-component signal transduction system YycFG</fullName>
    </submittedName>
</protein>
<sequence length="284" mass="32833">MDWKKAISILTASFIALNIFLAINLYRQGKSADEFSLTPGQQEEIKKFLKEKGVDLSVESLKEGRPQSLLEVSFEKIDEEEVLKNFFGEKEIPEVIEVQDSRKYTLENQQLIVADNGFITYFNNNEEVIWPNLTREQAEKEAEDFIKEQAKITKGAVLDKVTYDKESGGYLCEYVRYYDGFFIDNSYITVLVTPSGIKTYYQCWLKPLGYVGKKRGVISPLIAIMRVINEEETMTFPIAIVEVKQGYYSKIYDANRWQMPPVWKIELGNGQVYYVNAYTGEMEQ</sequence>
<accession>A0A0U9HDL2</accession>
<dbReference type="EMBL" id="DF977000">
    <property type="protein sequence ID" value="GAQ24905.1"/>
    <property type="molecule type" value="Genomic_DNA"/>
</dbReference>
<reference evidence="2" key="1">
    <citation type="journal article" date="2016" name="Genome Announc.">
        <title>Draft Genome Sequence of the Syntrophic Lactate-Degrading Bacterium Tepidanaerobacter syntrophicus JLT.</title>
        <authorList>
            <person name="Matsuura N."/>
            <person name="Ohashi A."/>
            <person name="Tourlousse D.M."/>
            <person name="Sekiguchi Y."/>
        </authorList>
    </citation>
    <scope>NUCLEOTIDE SEQUENCE [LARGE SCALE GENOMIC DNA]</scope>
    <source>
        <strain evidence="2">JL</strain>
    </source>
</reference>
<dbReference type="Gene3D" id="2.40.128.690">
    <property type="entry name" value="YycH protein, domain 3-like"/>
    <property type="match status" value="1"/>
</dbReference>
<organism evidence="2">
    <name type="scientific">Tepidanaerobacter syntrophicus</name>
    <dbReference type="NCBI Taxonomy" id="224999"/>
    <lineage>
        <taxon>Bacteria</taxon>
        <taxon>Bacillati</taxon>
        <taxon>Bacillota</taxon>
        <taxon>Clostridia</taxon>
        <taxon>Thermosediminibacterales</taxon>
        <taxon>Tepidanaerobacteraceae</taxon>
        <taxon>Tepidanaerobacter</taxon>
    </lineage>
</organism>
<dbReference type="Proteomes" id="UP000062160">
    <property type="component" value="Unassembled WGS sequence"/>
</dbReference>
<dbReference type="Pfam" id="PF09648">
    <property type="entry name" value="YycI"/>
    <property type="match status" value="1"/>
</dbReference>
<feature type="domain" description="Regulatory protein YycH-like" evidence="1">
    <location>
        <begin position="40"/>
        <end position="278"/>
    </location>
</feature>
<dbReference type="AlphaFoldDB" id="A0A0U9HDL2"/>
<keyword evidence="3" id="KW-1185">Reference proteome</keyword>
<evidence type="ECO:0000313" key="2">
    <source>
        <dbReference type="EMBL" id="GAQ24905.1"/>
    </source>
</evidence>
<gene>
    <name evidence="2" type="ORF">TSYNT_6289</name>
</gene>